<dbReference type="InterPro" id="IPR036291">
    <property type="entry name" value="NAD(P)-bd_dom_sf"/>
</dbReference>
<organism evidence="5 7">
    <name type="scientific">Saliniramus fredricksonii</name>
    <dbReference type="NCBI Taxonomy" id="1653334"/>
    <lineage>
        <taxon>Bacteria</taxon>
        <taxon>Pseudomonadati</taxon>
        <taxon>Pseudomonadota</taxon>
        <taxon>Alphaproteobacteria</taxon>
        <taxon>Hyphomicrobiales</taxon>
        <taxon>Salinarimonadaceae</taxon>
        <taxon>Saliniramus</taxon>
    </lineage>
</organism>
<sequence length="312" mass="33263">MRETIDRIAVLGNGLMGTGISAVFAMAGKDVVMIGRDAGRAGAALEVVGKQIDEFATRGLIDVDHARESHRRVSSSADPGHAASCDFVMEAVTEDLAIKTELFAKLDDVCADDVVLASSSGQPASALTAKVKRPERVLAAHFWFPATLIPVVEVCPSPVTAEAATARTMALLREAGKEPVLMQRETPGMIGNRIQFAILREAWAMWAEGIASAEAIDTVVRQTLGRRLGVTGPIESAELGGLDTLHAFAVSLLPHLDASPKPAPEVTQLVESGARGFANKQGIYDWSNRDGDALKAARVDELFRWLKKDAGK</sequence>
<dbReference type="OrthoDB" id="9803287at2"/>
<protein>
    <submittedName>
        <fullName evidence="6">3-hydroxyacyl-CoA dehydrogenase</fullName>
    </submittedName>
    <submittedName>
        <fullName evidence="5">3-hydroxybutyryl-CoA dehydrogenase</fullName>
        <ecNumber evidence="5">1.1.1.157</ecNumber>
    </submittedName>
</protein>
<evidence type="ECO:0000313" key="5">
    <source>
        <dbReference type="EMBL" id="KPQ10361.1"/>
    </source>
</evidence>
<evidence type="ECO:0000259" key="4">
    <source>
        <dbReference type="Pfam" id="PF02737"/>
    </source>
</evidence>
<evidence type="ECO:0000256" key="1">
    <source>
        <dbReference type="ARBA" id="ARBA00023002"/>
    </source>
</evidence>
<dbReference type="Proteomes" id="UP000050497">
    <property type="component" value="Unassembled WGS sequence"/>
</dbReference>
<dbReference type="InterPro" id="IPR013328">
    <property type="entry name" value="6PGD_dom2"/>
</dbReference>
<evidence type="ECO:0000259" key="3">
    <source>
        <dbReference type="Pfam" id="PF00725"/>
    </source>
</evidence>
<reference evidence="6 8" key="2">
    <citation type="submission" date="2016-08" db="EMBL/GenBank/DDBJ databases">
        <authorList>
            <person name="Varghese N."/>
            <person name="Submissions Spin"/>
        </authorList>
    </citation>
    <scope>NUCLEOTIDE SEQUENCE [LARGE SCALE GENOMIC DNA]</scope>
    <source>
        <strain evidence="6 8">HL-109</strain>
    </source>
</reference>
<dbReference type="STRING" id="1653334.GA0071312_1075"/>
<dbReference type="RefSeq" id="WP_074443886.1">
    <property type="nucleotide sequence ID" value="NZ_FMBM01000001.1"/>
</dbReference>
<dbReference type="GO" id="GO:0006635">
    <property type="term" value="P:fatty acid beta-oxidation"/>
    <property type="evidence" value="ECO:0007669"/>
    <property type="project" value="TreeGrafter"/>
</dbReference>
<keyword evidence="1 5" id="KW-0560">Oxidoreductase</keyword>
<dbReference type="PANTHER" id="PTHR48075:SF5">
    <property type="entry name" value="3-HYDROXYBUTYRYL-COA DEHYDROGENASE"/>
    <property type="match status" value="1"/>
</dbReference>
<dbReference type="Gene3D" id="1.10.1040.10">
    <property type="entry name" value="N-(1-d-carboxylethyl)-l-norvaline Dehydrogenase, domain 2"/>
    <property type="match status" value="1"/>
</dbReference>
<dbReference type="AlphaFoldDB" id="A0A0P7X5Z4"/>
<feature type="domain" description="3-hydroxyacyl-CoA dehydrogenase C-terminal" evidence="3">
    <location>
        <begin position="188"/>
        <end position="286"/>
    </location>
</feature>
<name>A0A0P7X5Z4_9HYPH</name>
<keyword evidence="8" id="KW-1185">Reference proteome</keyword>
<dbReference type="GO" id="GO:0070403">
    <property type="term" value="F:NAD+ binding"/>
    <property type="evidence" value="ECO:0007669"/>
    <property type="project" value="InterPro"/>
</dbReference>
<proteinExistence type="predicted"/>
<dbReference type="InterPro" id="IPR022694">
    <property type="entry name" value="3-OHacyl-CoA_DH"/>
</dbReference>
<dbReference type="InterPro" id="IPR008927">
    <property type="entry name" value="6-PGluconate_DH-like_C_sf"/>
</dbReference>
<dbReference type="PIRSF" id="PIRSF000105">
    <property type="entry name" value="HCDH"/>
    <property type="match status" value="1"/>
</dbReference>
<dbReference type="InterPro" id="IPR006176">
    <property type="entry name" value="3-OHacyl-CoA_DH_NAD-bd"/>
</dbReference>
<dbReference type="GO" id="GO:0008691">
    <property type="term" value="F:3-hydroxybutyryl-CoA dehydrogenase activity"/>
    <property type="evidence" value="ECO:0007669"/>
    <property type="project" value="UniProtKB-EC"/>
</dbReference>
<accession>A0A0P7X5Z4</accession>
<dbReference type="EC" id="1.1.1.157" evidence="5"/>
<evidence type="ECO:0000256" key="2">
    <source>
        <dbReference type="PIRSR" id="PIRSR000105-1"/>
    </source>
</evidence>
<dbReference type="Pfam" id="PF02737">
    <property type="entry name" value="3HCDH_N"/>
    <property type="match status" value="1"/>
</dbReference>
<evidence type="ECO:0000313" key="7">
    <source>
        <dbReference type="Proteomes" id="UP000050497"/>
    </source>
</evidence>
<feature type="site" description="Important for catalytic activity" evidence="2">
    <location>
        <position position="141"/>
    </location>
</feature>
<dbReference type="Proteomes" id="UP000182800">
    <property type="component" value="Unassembled WGS sequence"/>
</dbReference>
<dbReference type="SUPFAM" id="SSF51735">
    <property type="entry name" value="NAD(P)-binding Rossmann-fold domains"/>
    <property type="match status" value="1"/>
</dbReference>
<dbReference type="InterPro" id="IPR006108">
    <property type="entry name" value="3HC_DH_C"/>
</dbReference>
<dbReference type="EMBL" id="LJSX01000016">
    <property type="protein sequence ID" value="KPQ10361.1"/>
    <property type="molecule type" value="Genomic_DNA"/>
</dbReference>
<dbReference type="PATRIC" id="fig|1653334.4.peg.3602"/>
<dbReference type="Gene3D" id="3.40.50.720">
    <property type="entry name" value="NAD(P)-binding Rossmann-like Domain"/>
    <property type="match status" value="1"/>
</dbReference>
<evidence type="ECO:0000313" key="6">
    <source>
        <dbReference type="EMBL" id="SCC79653.1"/>
    </source>
</evidence>
<dbReference type="EMBL" id="FMBM01000001">
    <property type="protein sequence ID" value="SCC79653.1"/>
    <property type="molecule type" value="Genomic_DNA"/>
</dbReference>
<dbReference type="PANTHER" id="PTHR48075">
    <property type="entry name" value="3-HYDROXYACYL-COA DEHYDROGENASE FAMILY PROTEIN"/>
    <property type="match status" value="1"/>
</dbReference>
<evidence type="ECO:0000313" key="8">
    <source>
        <dbReference type="Proteomes" id="UP000182800"/>
    </source>
</evidence>
<dbReference type="SUPFAM" id="SSF48179">
    <property type="entry name" value="6-phosphogluconate dehydrogenase C-terminal domain-like"/>
    <property type="match status" value="1"/>
</dbReference>
<dbReference type="Pfam" id="PF00725">
    <property type="entry name" value="3HCDH"/>
    <property type="match status" value="1"/>
</dbReference>
<comment type="caution">
    <text evidence="5">The sequence shown here is derived from an EMBL/GenBank/DDBJ whole genome shotgun (WGS) entry which is preliminary data.</text>
</comment>
<gene>
    <name evidence="5" type="primary">paaH-2</name>
    <name evidence="6" type="ORF">GA0071312_1075</name>
    <name evidence="5" type="ORF">HLUCCO17_11310</name>
</gene>
<reference evidence="5 7" key="1">
    <citation type="submission" date="2015-09" db="EMBL/GenBank/DDBJ databases">
        <title>Identification and resolution of microdiversity through metagenomic sequencing of parallel consortia.</title>
        <authorList>
            <person name="Nelson W.C."/>
            <person name="Romine M.F."/>
            <person name="Lindemann S.R."/>
        </authorList>
    </citation>
    <scope>NUCLEOTIDE SEQUENCE [LARGE SCALE GENOMIC DNA]</scope>
    <source>
        <strain evidence="5">HL-109</strain>
    </source>
</reference>
<feature type="domain" description="3-hydroxyacyl-CoA dehydrogenase NAD binding" evidence="4">
    <location>
        <begin position="8"/>
        <end position="184"/>
    </location>
</feature>